<dbReference type="InterPro" id="IPR043129">
    <property type="entry name" value="ATPase_NBD"/>
</dbReference>
<feature type="domain" description="Carbohydrate kinase FGGY C-terminal" evidence="8">
    <location>
        <begin position="255"/>
        <end position="446"/>
    </location>
</feature>
<keyword evidence="3" id="KW-0547">Nucleotide-binding</keyword>
<evidence type="ECO:0000256" key="1">
    <source>
        <dbReference type="ARBA" id="ARBA00009156"/>
    </source>
</evidence>
<dbReference type="PANTHER" id="PTHR43095:SF5">
    <property type="entry name" value="XYLULOSE KINASE"/>
    <property type="match status" value="1"/>
</dbReference>
<dbReference type="InterPro" id="IPR050406">
    <property type="entry name" value="FGGY_Carb_Kinase"/>
</dbReference>
<dbReference type="Pfam" id="PF00370">
    <property type="entry name" value="FGGY_N"/>
    <property type="match status" value="1"/>
</dbReference>
<evidence type="ECO:0000313" key="10">
    <source>
        <dbReference type="Proteomes" id="UP000253034"/>
    </source>
</evidence>
<dbReference type="Gene3D" id="3.30.420.40">
    <property type="match status" value="2"/>
</dbReference>
<dbReference type="InterPro" id="IPR018485">
    <property type="entry name" value="FGGY_C"/>
</dbReference>
<dbReference type="GO" id="GO:0005524">
    <property type="term" value="F:ATP binding"/>
    <property type="evidence" value="ECO:0007669"/>
    <property type="project" value="UniProtKB-KW"/>
</dbReference>
<gene>
    <name evidence="9" type="ORF">DFR58_11839</name>
</gene>
<evidence type="ECO:0000256" key="4">
    <source>
        <dbReference type="ARBA" id="ARBA00022777"/>
    </source>
</evidence>
<dbReference type="SUPFAM" id="SSF53067">
    <property type="entry name" value="Actin-like ATPase domain"/>
    <property type="match status" value="2"/>
</dbReference>
<keyword evidence="4 9" id="KW-0418">Kinase</keyword>
<protein>
    <submittedName>
        <fullName evidence="9">Rhamnulokinase</fullName>
    </submittedName>
</protein>
<dbReference type="EMBL" id="QPJT01000018">
    <property type="protein sequence ID" value="RCX13221.1"/>
    <property type="molecule type" value="Genomic_DNA"/>
</dbReference>
<evidence type="ECO:0000256" key="6">
    <source>
        <dbReference type="ARBA" id="ARBA00023308"/>
    </source>
</evidence>
<comment type="similarity">
    <text evidence="1">Belongs to the FGGY kinase family.</text>
</comment>
<keyword evidence="2" id="KW-0808">Transferase</keyword>
<feature type="domain" description="Carbohydrate kinase FGGY N-terminal" evidence="7">
    <location>
        <begin position="5"/>
        <end position="245"/>
    </location>
</feature>
<evidence type="ECO:0000256" key="2">
    <source>
        <dbReference type="ARBA" id="ARBA00022679"/>
    </source>
</evidence>
<dbReference type="PANTHER" id="PTHR43095">
    <property type="entry name" value="SUGAR KINASE"/>
    <property type="match status" value="1"/>
</dbReference>
<name>A0A369AVJ9_9FIRM</name>
<sequence length="492" mass="54242">MLKLLAFDYGASSGRGILGKFDGSRLEIEEVHRFANEPVTVNGHLYWDILRLYHELKQGIHKCTVNGHKDIGSIGIDTWGVDFGLLDSEGNLLGNPFHYRDIRTEGMIGEAAKLVSKRSIYEETGIAFQKFNTLYQLLSMSLRGSPLLEKASTMLFIPDLLNYFLTGEKASEYTIASTAQMLDSRKGQWAGDMLKKLGIPQGILANIIKPGAQLGKLSTMVSTELGMGRVPVMAVAEHDTGSAVVSVPASQDRYAYISSGTWSLLGVEAAAPVINDDTYRLNYTNEGGFNNSIRLLKNIMGLWIYQECKRAWDKEGESTSFDQLEQEASKSTAFLSFIDPDDDMFYNPGGMPGKIREYCSKTGQRVPETRAEIVRCIMESLALKYKMALYGLENILGYTLPVLHIVGGGCKNVMLSQFTANAIDRPVITGPTEATAVGNLVAQLVALGEVGSLAEGREVVRNSFPCRAYAPADVRQWDEAYGRFISIIDKQY</sequence>
<keyword evidence="6" id="KW-0684">Rhamnose metabolism</keyword>
<organism evidence="9 10">
    <name type="scientific">Anaerobacterium chartisolvens</name>
    <dbReference type="NCBI Taxonomy" id="1297424"/>
    <lineage>
        <taxon>Bacteria</taxon>
        <taxon>Bacillati</taxon>
        <taxon>Bacillota</taxon>
        <taxon>Clostridia</taxon>
        <taxon>Eubacteriales</taxon>
        <taxon>Oscillospiraceae</taxon>
        <taxon>Anaerobacterium</taxon>
    </lineage>
</organism>
<dbReference type="GO" id="GO:0019301">
    <property type="term" value="P:rhamnose catabolic process"/>
    <property type="evidence" value="ECO:0007669"/>
    <property type="project" value="InterPro"/>
</dbReference>
<reference evidence="9 10" key="1">
    <citation type="submission" date="2018-07" db="EMBL/GenBank/DDBJ databases">
        <title>Genomic Encyclopedia of Type Strains, Phase IV (KMG-IV): sequencing the most valuable type-strain genomes for metagenomic binning, comparative biology and taxonomic classification.</title>
        <authorList>
            <person name="Goeker M."/>
        </authorList>
    </citation>
    <scope>NUCLEOTIDE SEQUENCE [LARGE SCALE GENOMIC DNA]</scope>
    <source>
        <strain evidence="9 10">DSM 27016</strain>
    </source>
</reference>
<comment type="caution">
    <text evidence="9">The sequence shown here is derived from an EMBL/GenBank/DDBJ whole genome shotgun (WGS) entry which is preliminary data.</text>
</comment>
<evidence type="ECO:0000256" key="5">
    <source>
        <dbReference type="ARBA" id="ARBA00022840"/>
    </source>
</evidence>
<keyword evidence="5" id="KW-0067">ATP-binding</keyword>
<dbReference type="InterPro" id="IPR013449">
    <property type="entry name" value="Rhamnulokinase"/>
</dbReference>
<proteinExistence type="inferred from homology"/>
<evidence type="ECO:0000259" key="7">
    <source>
        <dbReference type="Pfam" id="PF00370"/>
    </source>
</evidence>
<evidence type="ECO:0000259" key="8">
    <source>
        <dbReference type="Pfam" id="PF02782"/>
    </source>
</evidence>
<dbReference type="Proteomes" id="UP000253034">
    <property type="component" value="Unassembled WGS sequence"/>
</dbReference>
<dbReference type="GO" id="GO:0008993">
    <property type="term" value="F:rhamnulokinase activity"/>
    <property type="evidence" value="ECO:0007669"/>
    <property type="project" value="InterPro"/>
</dbReference>
<evidence type="ECO:0000313" key="9">
    <source>
        <dbReference type="EMBL" id="RCX13221.1"/>
    </source>
</evidence>
<dbReference type="Pfam" id="PF02782">
    <property type="entry name" value="FGGY_C"/>
    <property type="match status" value="1"/>
</dbReference>
<evidence type="ECO:0000256" key="3">
    <source>
        <dbReference type="ARBA" id="ARBA00022741"/>
    </source>
</evidence>
<accession>A0A369AVJ9</accession>
<dbReference type="AlphaFoldDB" id="A0A369AVJ9"/>
<keyword evidence="10" id="KW-1185">Reference proteome</keyword>
<dbReference type="RefSeq" id="WP_207659245.1">
    <property type="nucleotide sequence ID" value="NZ_QPJT01000018.1"/>
</dbReference>
<dbReference type="CDD" id="cd07771">
    <property type="entry name" value="ASKHA_NBD_FGGY_RhaB-like"/>
    <property type="match status" value="1"/>
</dbReference>
<dbReference type="InterPro" id="IPR018484">
    <property type="entry name" value="FGGY_N"/>
</dbReference>